<feature type="signal peptide" evidence="4">
    <location>
        <begin position="1"/>
        <end position="27"/>
    </location>
</feature>
<feature type="compositionally biased region" description="Low complexity" evidence="3">
    <location>
        <begin position="539"/>
        <end position="556"/>
    </location>
</feature>
<evidence type="ECO:0000256" key="1">
    <source>
        <dbReference type="ARBA" id="ARBA00008645"/>
    </source>
</evidence>
<dbReference type="InterPro" id="IPR029058">
    <property type="entry name" value="AB_hydrolase_fold"/>
</dbReference>
<keyword evidence="6" id="KW-0547">Nucleotide-binding</keyword>
<keyword evidence="6" id="KW-0067">ATP-binding</keyword>
<evidence type="ECO:0000256" key="4">
    <source>
        <dbReference type="SAM" id="SignalP"/>
    </source>
</evidence>
<keyword evidence="7" id="KW-1185">Reference proteome</keyword>
<accession>A0A317QEU7</accession>
<evidence type="ECO:0000259" key="5">
    <source>
        <dbReference type="Pfam" id="PF02129"/>
    </source>
</evidence>
<dbReference type="SUPFAM" id="SSF53474">
    <property type="entry name" value="alpha/beta-Hydrolases"/>
    <property type="match status" value="1"/>
</dbReference>
<comment type="caution">
    <text evidence="6">The sequence shown here is derived from an EMBL/GenBank/DDBJ whole genome shotgun (WGS) entry which is preliminary data.</text>
</comment>
<feature type="region of interest" description="Disordered" evidence="3">
    <location>
        <begin position="524"/>
        <end position="566"/>
    </location>
</feature>
<dbReference type="Gene3D" id="3.40.50.1820">
    <property type="entry name" value="alpha/beta hydrolase"/>
    <property type="match status" value="2"/>
</dbReference>
<name>A0A317QEU7_9ACTN</name>
<evidence type="ECO:0000313" key="7">
    <source>
        <dbReference type="Proteomes" id="UP000246661"/>
    </source>
</evidence>
<feature type="chain" id="PRO_5039487413" evidence="4">
    <location>
        <begin position="28"/>
        <end position="566"/>
    </location>
</feature>
<keyword evidence="2" id="KW-0378">Hydrolase</keyword>
<dbReference type="GO" id="GO:0052689">
    <property type="term" value="F:carboxylic ester hydrolase activity"/>
    <property type="evidence" value="ECO:0007669"/>
    <property type="project" value="UniProtKB-ARBA"/>
</dbReference>
<feature type="compositionally biased region" description="Acidic residues" evidence="3">
    <location>
        <begin position="247"/>
        <end position="256"/>
    </location>
</feature>
<dbReference type="Proteomes" id="UP000246661">
    <property type="component" value="Unassembled WGS sequence"/>
</dbReference>
<feature type="compositionally biased region" description="Gly residues" evidence="3">
    <location>
        <begin position="257"/>
        <end position="271"/>
    </location>
</feature>
<dbReference type="InterPro" id="IPR000383">
    <property type="entry name" value="Xaa-Pro-like_dom"/>
</dbReference>
<reference evidence="7" key="1">
    <citation type="submission" date="2018-05" db="EMBL/GenBank/DDBJ databases">
        <authorList>
            <person name="Klenk H.-P."/>
            <person name="Huntemann M."/>
            <person name="Clum A."/>
            <person name="Pillay M."/>
            <person name="Palaniappan K."/>
            <person name="Varghese N."/>
            <person name="Mikhailova N."/>
            <person name="Stamatis D."/>
            <person name="Reddy T."/>
            <person name="Daum C."/>
            <person name="Shapiro N."/>
            <person name="Ivanova N."/>
            <person name="Kyrpides N."/>
            <person name="Woyke T."/>
        </authorList>
    </citation>
    <scope>NUCLEOTIDE SEQUENCE [LARGE SCALE GENOMIC DNA]</scope>
    <source>
        <strain evidence="7">DSM 45417</strain>
    </source>
</reference>
<evidence type="ECO:0000256" key="2">
    <source>
        <dbReference type="ARBA" id="ARBA00022801"/>
    </source>
</evidence>
<protein>
    <submittedName>
        <fullName evidence="6">ABC-2 type transport system ATP-binding protein</fullName>
    </submittedName>
</protein>
<evidence type="ECO:0000313" key="6">
    <source>
        <dbReference type="EMBL" id="PWW21533.1"/>
    </source>
</evidence>
<dbReference type="PANTHER" id="PTHR22946:SF9">
    <property type="entry name" value="POLYKETIDE TRANSFERASE AF380"/>
    <property type="match status" value="1"/>
</dbReference>
<dbReference type="EMBL" id="QGTX01000001">
    <property type="protein sequence ID" value="PWW21533.1"/>
    <property type="molecule type" value="Genomic_DNA"/>
</dbReference>
<organism evidence="6 7">
    <name type="scientific">Geodermatophilus normandii</name>
    <dbReference type="NCBI Taxonomy" id="1137989"/>
    <lineage>
        <taxon>Bacteria</taxon>
        <taxon>Bacillati</taxon>
        <taxon>Actinomycetota</taxon>
        <taxon>Actinomycetes</taxon>
        <taxon>Geodermatophilales</taxon>
        <taxon>Geodermatophilaceae</taxon>
        <taxon>Geodermatophilus</taxon>
    </lineage>
</organism>
<feature type="compositionally biased region" description="Low complexity" evidence="3">
    <location>
        <begin position="272"/>
        <end position="283"/>
    </location>
</feature>
<dbReference type="PANTHER" id="PTHR22946">
    <property type="entry name" value="DIENELACTONE HYDROLASE DOMAIN-CONTAINING PROTEIN-RELATED"/>
    <property type="match status" value="1"/>
</dbReference>
<comment type="similarity">
    <text evidence="1">Belongs to the AB hydrolase superfamily.</text>
</comment>
<gene>
    <name evidence="6" type="ORF">JD79_00666</name>
</gene>
<dbReference type="AlphaFoldDB" id="A0A317QEU7"/>
<dbReference type="GO" id="GO:0005524">
    <property type="term" value="F:ATP binding"/>
    <property type="evidence" value="ECO:0007669"/>
    <property type="project" value="UniProtKB-KW"/>
</dbReference>
<feature type="region of interest" description="Disordered" evidence="3">
    <location>
        <begin position="239"/>
        <end position="285"/>
    </location>
</feature>
<dbReference type="RefSeq" id="WP_245899608.1">
    <property type="nucleotide sequence ID" value="NZ_QGTX01000001.1"/>
</dbReference>
<dbReference type="InterPro" id="IPR050261">
    <property type="entry name" value="FrsA_esterase"/>
</dbReference>
<proteinExistence type="inferred from homology"/>
<feature type="domain" description="Xaa-Pro dipeptidyl-peptidase-like" evidence="5">
    <location>
        <begin position="53"/>
        <end position="202"/>
    </location>
</feature>
<sequence length="566" mass="56240">MTPRPRSGARAALGALLALLFTGTLVGAVPATAGAAEDVGTEEARVPSGSGADAVELDTTLYLPASATADDPAPAVVLAHGFGGSKQSVADDARDLAGRGFVVLTYSARGFGSSTGQIGLDDPRYEVADLSTLLDVLAERDDVLLDDDGDPRVGVAGASYGGALSLLAAAYDDRVDAIAPQITWNSLTAALFPSQTGTADDATPAATPQDADSGVYKRLWAGLFFGVGSVPTGGLLDALGGGGGAAEAEDGEDGDDPGSGPGSGSASGSGGAAPASGNAAPALPVDPASVDPATVEQALTCGRFRADICAAYQSAAASGTLTPEVAAVLDRSSPAAVLDRITAPTLLVQGTEDSLFGLGQADANARGIAANGTDVKVVWYAGGHDSQASERETAELRDLVAGWFDWHLRDEDDAARGEDPGTGFEYPAPTGLGSGLGSVQGGTQSVLADAYPGLDGDRPVQRESVALAGRVQPVVTPAGGTPAAITTVPGLGALASALGGSTVEIPGQFAAFSSEPLDAAVEVVGAPPSRSPSPRPRAAPRCSPSSTTSAPTARGRCPAAWSPRCR</sequence>
<evidence type="ECO:0000256" key="3">
    <source>
        <dbReference type="SAM" id="MobiDB-lite"/>
    </source>
</evidence>
<keyword evidence="4" id="KW-0732">Signal</keyword>
<dbReference type="Pfam" id="PF02129">
    <property type="entry name" value="Peptidase_S15"/>
    <property type="match status" value="1"/>
</dbReference>